<sequence>MRIWFETEVEMVDTRPLVRVLGKSLVRTLSKSPFSLSKTKLQCWPFSPPCPIELVKPSVAAKHDGLPIPNHTCVLHTWL</sequence>
<organism evidence="1 2">
    <name type="scientific">Yarrowia lipolytica</name>
    <name type="common">Candida lipolytica</name>
    <dbReference type="NCBI Taxonomy" id="4952"/>
    <lineage>
        <taxon>Eukaryota</taxon>
        <taxon>Fungi</taxon>
        <taxon>Dikarya</taxon>
        <taxon>Ascomycota</taxon>
        <taxon>Saccharomycotina</taxon>
        <taxon>Dipodascomycetes</taxon>
        <taxon>Dipodascales</taxon>
        <taxon>Dipodascales incertae sedis</taxon>
        <taxon>Yarrowia</taxon>
    </lineage>
</organism>
<protein>
    <submittedName>
        <fullName evidence="1">Uncharacterized protein</fullName>
    </submittedName>
</protein>
<evidence type="ECO:0000313" key="2">
    <source>
        <dbReference type="Proteomes" id="UP000182444"/>
    </source>
</evidence>
<dbReference type="RefSeq" id="XP_068138438.1">
    <property type="nucleotide sequence ID" value="XM_068282337.1"/>
</dbReference>
<evidence type="ECO:0000313" key="1">
    <source>
        <dbReference type="EMBL" id="AOW02755.1"/>
    </source>
</evidence>
<dbReference type="AlphaFoldDB" id="A0A1D8NAU4"/>
<dbReference type="GeneID" id="94582971"/>
<dbReference type="EMBL" id="CP017555">
    <property type="protein sequence ID" value="AOW02755.1"/>
    <property type="molecule type" value="Genomic_DNA"/>
</dbReference>
<reference evidence="1 2" key="1">
    <citation type="journal article" date="2016" name="PLoS ONE">
        <title>Sequence Assembly of Yarrowia lipolytica Strain W29/CLIB89 Shows Transposable Element Diversity.</title>
        <authorList>
            <person name="Magnan C."/>
            <person name="Yu J."/>
            <person name="Chang I."/>
            <person name="Jahn E."/>
            <person name="Kanomata Y."/>
            <person name="Wu J."/>
            <person name="Zeller M."/>
            <person name="Oakes M."/>
            <person name="Baldi P."/>
            <person name="Sandmeyer S."/>
        </authorList>
    </citation>
    <scope>NUCLEOTIDE SEQUENCE [LARGE SCALE GENOMIC DNA]</scope>
    <source>
        <strain evidence="2">CLIB89(W29)</strain>
    </source>
</reference>
<name>A0A1D8NAU4_YARLL</name>
<dbReference type="Proteomes" id="UP000182444">
    <property type="component" value="Chromosome 1C"/>
</dbReference>
<dbReference type="VEuPathDB" id="FungiDB:YALI1_C17498g"/>
<proteinExistence type="predicted"/>
<accession>A0A1D8NAU4</accession>
<gene>
    <name evidence="1" type="ORF">YALI1_C17498g</name>
</gene>